<dbReference type="AlphaFoldDB" id="A0A480ABE5"/>
<evidence type="ECO:0000313" key="1">
    <source>
        <dbReference type="EMBL" id="GCL39444.1"/>
    </source>
</evidence>
<evidence type="ECO:0000313" key="2">
    <source>
        <dbReference type="Proteomes" id="UP000300142"/>
    </source>
</evidence>
<dbReference type="RefSeq" id="WP_137669018.1">
    <property type="nucleotide sequence ID" value="NZ_BJCE01000256.1"/>
</dbReference>
<organism evidence="1 2">
    <name type="scientific">Sphaerospermopsis reniformis</name>
    <dbReference type="NCBI Taxonomy" id="531300"/>
    <lineage>
        <taxon>Bacteria</taxon>
        <taxon>Bacillati</taxon>
        <taxon>Cyanobacteriota</taxon>
        <taxon>Cyanophyceae</taxon>
        <taxon>Nostocales</taxon>
        <taxon>Aphanizomenonaceae</taxon>
        <taxon>Sphaerospermopsis</taxon>
    </lineage>
</organism>
<sequence length="145" mass="16748">MTNYKPKQPTQMNQQNLQTKYNTNSVWEDLVISILSVNQYTLSKTYANIESMREIGLFNPENLKQWDIQEMNQRLRQGGCERGSFMTNLFAERLTALGILIANQGINNCEKILSSRDKKLITDFLMPVKGIGPKVIQNFFLLQEL</sequence>
<dbReference type="Gene3D" id="1.10.340.30">
    <property type="entry name" value="Hypothetical protein, domain 2"/>
    <property type="match status" value="1"/>
</dbReference>
<accession>A0A480ABE5</accession>
<dbReference type="SUPFAM" id="SSF48150">
    <property type="entry name" value="DNA-glycosylase"/>
    <property type="match status" value="1"/>
</dbReference>
<reference evidence="2" key="1">
    <citation type="submission" date="2019-02" db="EMBL/GenBank/DDBJ databases">
        <title>Draft genome sequence of Sphaerospermopsis reniformis NIES-1949.</title>
        <authorList>
            <person name="Yamaguchi H."/>
            <person name="Suzuki S."/>
            <person name="Kawachi M."/>
        </authorList>
    </citation>
    <scope>NUCLEOTIDE SEQUENCE [LARGE SCALE GENOMIC DNA]</scope>
    <source>
        <strain evidence="2">NIES-1949</strain>
    </source>
</reference>
<name>A0A480ABE5_9CYAN</name>
<proteinExistence type="predicted"/>
<dbReference type="Proteomes" id="UP000300142">
    <property type="component" value="Unassembled WGS sequence"/>
</dbReference>
<dbReference type="InterPro" id="IPR011257">
    <property type="entry name" value="DNA_glycosylase"/>
</dbReference>
<dbReference type="GO" id="GO:0003824">
    <property type="term" value="F:catalytic activity"/>
    <property type="evidence" value="ECO:0007669"/>
    <property type="project" value="InterPro"/>
</dbReference>
<dbReference type="GO" id="GO:0006281">
    <property type="term" value="P:DNA repair"/>
    <property type="evidence" value="ECO:0007669"/>
    <property type="project" value="InterPro"/>
</dbReference>
<gene>
    <name evidence="1" type="ORF">SR1949_45700</name>
</gene>
<dbReference type="EMBL" id="BJCE01000256">
    <property type="protein sequence ID" value="GCL39444.1"/>
    <property type="molecule type" value="Genomic_DNA"/>
</dbReference>
<keyword evidence="2" id="KW-1185">Reference proteome</keyword>
<protein>
    <submittedName>
        <fullName evidence="1">Uncharacterized protein</fullName>
    </submittedName>
</protein>
<comment type="caution">
    <text evidence="1">The sequence shown here is derived from an EMBL/GenBank/DDBJ whole genome shotgun (WGS) entry which is preliminary data.</text>
</comment>